<feature type="region of interest" description="Disordered" evidence="1">
    <location>
        <begin position="52"/>
        <end position="78"/>
    </location>
</feature>
<reference evidence="2" key="1">
    <citation type="submission" date="2019-12" db="EMBL/GenBank/DDBJ databases">
        <title>Genome sequencing and annotation of Brassica cretica.</title>
        <authorList>
            <person name="Studholme D.J."/>
            <person name="Sarris P.F."/>
        </authorList>
    </citation>
    <scope>NUCLEOTIDE SEQUENCE</scope>
    <source>
        <strain evidence="2">PFS-001/15</strain>
        <tissue evidence="2">Leaf</tissue>
    </source>
</reference>
<gene>
    <name evidence="2" type="ORF">F2Q68_00036862</name>
</gene>
<feature type="region of interest" description="Disordered" evidence="1">
    <location>
        <begin position="1"/>
        <end position="37"/>
    </location>
</feature>
<feature type="compositionally biased region" description="Basic and acidic residues" evidence="1">
    <location>
        <begin position="17"/>
        <end position="37"/>
    </location>
</feature>
<dbReference type="AlphaFoldDB" id="A0A8S9H886"/>
<evidence type="ECO:0000313" key="2">
    <source>
        <dbReference type="EMBL" id="KAF2552757.1"/>
    </source>
</evidence>
<dbReference type="PANTHER" id="PTHR33914:SF9">
    <property type="entry name" value="PROTEIN BREAKING OF ASYMMETRY IN THE STOMATAL LINEAGE"/>
    <property type="match status" value="1"/>
</dbReference>
<proteinExistence type="predicted"/>
<dbReference type="Proteomes" id="UP000712281">
    <property type="component" value="Unassembled WGS sequence"/>
</dbReference>
<comment type="caution">
    <text evidence="2">The sequence shown here is derived from an EMBL/GenBank/DDBJ whole genome shotgun (WGS) entry which is preliminary data.</text>
</comment>
<dbReference type="EMBL" id="QGKW02001988">
    <property type="protein sequence ID" value="KAF2552757.1"/>
    <property type="molecule type" value="Genomic_DNA"/>
</dbReference>
<sequence>MHSCVTKDKQLIYGDQGEVKTEKVNSPEIKEKEQDQEAKTICQEIKDVSCDVHDQKNEEEEVDASDKSSGSSHSDERRGSFAFPVLGVEWMGSPVQMPKTDDLSPKKQKPIAIGFQCCRF</sequence>
<protein>
    <submittedName>
        <fullName evidence="2">Uncharacterized protein</fullName>
    </submittedName>
</protein>
<dbReference type="GO" id="GO:0009786">
    <property type="term" value="P:regulation of asymmetric cell division"/>
    <property type="evidence" value="ECO:0007669"/>
    <property type="project" value="InterPro"/>
</dbReference>
<accession>A0A8S9H886</accession>
<feature type="compositionally biased region" description="Basic and acidic residues" evidence="1">
    <location>
        <begin position="1"/>
        <end position="10"/>
    </location>
</feature>
<name>A0A8S9H886_BRACR</name>
<dbReference type="InterPro" id="IPR040378">
    <property type="entry name" value="BASL"/>
</dbReference>
<evidence type="ECO:0000256" key="1">
    <source>
        <dbReference type="SAM" id="MobiDB-lite"/>
    </source>
</evidence>
<organism evidence="2 3">
    <name type="scientific">Brassica cretica</name>
    <name type="common">Mustard</name>
    <dbReference type="NCBI Taxonomy" id="69181"/>
    <lineage>
        <taxon>Eukaryota</taxon>
        <taxon>Viridiplantae</taxon>
        <taxon>Streptophyta</taxon>
        <taxon>Embryophyta</taxon>
        <taxon>Tracheophyta</taxon>
        <taxon>Spermatophyta</taxon>
        <taxon>Magnoliopsida</taxon>
        <taxon>eudicotyledons</taxon>
        <taxon>Gunneridae</taxon>
        <taxon>Pentapetalae</taxon>
        <taxon>rosids</taxon>
        <taxon>malvids</taxon>
        <taxon>Brassicales</taxon>
        <taxon>Brassicaceae</taxon>
        <taxon>Brassiceae</taxon>
        <taxon>Brassica</taxon>
    </lineage>
</organism>
<evidence type="ECO:0000313" key="3">
    <source>
        <dbReference type="Proteomes" id="UP000712281"/>
    </source>
</evidence>
<dbReference type="PANTHER" id="PTHR33914">
    <property type="entry name" value="18S PRE-RIBOSOMAL ASSEMBLY PROTEIN GAR2-LIKE PROTEIN"/>
    <property type="match status" value="1"/>
</dbReference>